<dbReference type="GO" id="GO:0003755">
    <property type="term" value="F:peptidyl-prolyl cis-trans isomerase activity"/>
    <property type="evidence" value="ECO:0007669"/>
    <property type="project" value="UniProtKB-EC"/>
</dbReference>
<dbReference type="Gene3D" id="1.10.287.460">
    <property type="entry name" value="Peptidyl-prolyl cis-trans isomerase, FKBP-type, N-terminal domain"/>
    <property type="match status" value="1"/>
</dbReference>
<feature type="chain" id="PRO_5046527741" description="Peptidyl-prolyl cis-trans isomerase" evidence="7">
    <location>
        <begin position="26"/>
        <end position="261"/>
    </location>
</feature>
<sequence>MRSSFLRVSYSGILLIAASVGFAQSAPPAPAAPEAVAAAPLPEAQLSEEQMLEIFGWMTGMRSGMSMLALDDSEVEAVLRGMRMASRGEEPAVDLQQVGTFIAQFMQEKFEAAQAVQKAEQEAAAVAFWEDLATQPGVVITPSGLGYEVKVPGGERKPLASDRVRVHYTGRLLSGAIFDSSEGGEAYETRLTEVIPGWTEGVQLIGEGGSIRLFVPPELAYGDFGSGDIPPGATLIFDVELLQILTPVADAPAATAVEEQS</sequence>
<evidence type="ECO:0000256" key="2">
    <source>
        <dbReference type="ARBA" id="ARBA00006577"/>
    </source>
</evidence>
<evidence type="ECO:0000259" key="8">
    <source>
        <dbReference type="PROSITE" id="PS50059"/>
    </source>
</evidence>
<dbReference type="Pfam" id="PF01346">
    <property type="entry name" value="FKBP_N"/>
    <property type="match status" value="1"/>
</dbReference>
<dbReference type="PROSITE" id="PS50059">
    <property type="entry name" value="FKBP_PPIASE"/>
    <property type="match status" value="1"/>
</dbReference>
<keyword evidence="4 5" id="KW-0413">Isomerase</keyword>
<gene>
    <name evidence="9" type="ORF">K1X11_003980</name>
</gene>
<feature type="signal peptide" evidence="7">
    <location>
        <begin position="1"/>
        <end position="25"/>
    </location>
</feature>
<name>A0ABZ1CAC7_9BACT</name>
<dbReference type="InterPro" id="IPR000774">
    <property type="entry name" value="PPIase_FKBP_N"/>
</dbReference>
<evidence type="ECO:0000256" key="5">
    <source>
        <dbReference type="PROSITE-ProRule" id="PRU00277"/>
    </source>
</evidence>
<evidence type="ECO:0000256" key="6">
    <source>
        <dbReference type="RuleBase" id="RU003915"/>
    </source>
</evidence>
<dbReference type="Pfam" id="PF00254">
    <property type="entry name" value="FKBP_C"/>
    <property type="match status" value="1"/>
</dbReference>
<proteinExistence type="inferred from homology"/>
<dbReference type="InterPro" id="IPR046357">
    <property type="entry name" value="PPIase_dom_sf"/>
</dbReference>
<evidence type="ECO:0000313" key="10">
    <source>
        <dbReference type="Proteomes" id="UP000738431"/>
    </source>
</evidence>
<organism evidence="9 10">
    <name type="scientific">Actomonas aquatica</name>
    <dbReference type="NCBI Taxonomy" id="2866162"/>
    <lineage>
        <taxon>Bacteria</taxon>
        <taxon>Pseudomonadati</taxon>
        <taxon>Verrucomicrobiota</taxon>
        <taxon>Opitutia</taxon>
        <taxon>Opitutales</taxon>
        <taxon>Opitutaceae</taxon>
        <taxon>Actomonas</taxon>
    </lineage>
</organism>
<protein>
    <recommendedName>
        <fullName evidence="6">Peptidyl-prolyl cis-trans isomerase</fullName>
        <ecNumber evidence="6">5.2.1.8</ecNumber>
    </recommendedName>
</protein>
<dbReference type="EMBL" id="CP139781">
    <property type="protein sequence ID" value="WRQ88549.1"/>
    <property type="molecule type" value="Genomic_DNA"/>
</dbReference>
<comment type="similarity">
    <text evidence="2 6">Belongs to the FKBP-type PPIase family.</text>
</comment>
<dbReference type="Proteomes" id="UP000738431">
    <property type="component" value="Chromosome"/>
</dbReference>
<dbReference type="PANTHER" id="PTHR43811">
    <property type="entry name" value="FKBP-TYPE PEPTIDYL-PROLYL CIS-TRANS ISOMERASE FKPA"/>
    <property type="match status" value="1"/>
</dbReference>
<evidence type="ECO:0000256" key="7">
    <source>
        <dbReference type="SAM" id="SignalP"/>
    </source>
</evidence>
<reference evidence="9 10" key="2">
    <citation type="submission" date="2023-12" db="EMBL/GenBank/DDBJ databases">
        <title>Description of an unclassified Opitutus bacterium of Verrucomicrobiota.</title>
        <authorList>
            <person name="Zhang D.-F."/>
        </authorList>
    </citation>
    <scope>NUCLEOTIDE SEQUENCE [LARGE SCALE GENOMIC DNA]</scope>
    <source>
        <strain evidence="9 10">WL0086</strain>
    </source>
</reference>
<keyword evidence="10" id="KW-1185">Reference proteome</keyword>
<reference evidence="9 10" key="1">
    <citation type="submission" date="2021-08" db="EMBL/GenBank/DDBJ databases">
        <authorList>
            <person name="Zhang D."/>
            <person name="Zhang A."/>
            <person name="Wang L."/>
        </authorList>
    </citation>
    <scope>NUCLEOTIDE SEQUENCE [LARGE SCALE GENOMIC DNA]</scope>
    <source>
        <strain evidence="9 10">WL0086</strain>
    </source>
</reference>
<accession>A0ABZ1CAC7</accession>
<feature type="domain" description="PPIase FKBP-type" evidence="8">
    <location>
        <begin position="161"/>
        <end position="245"/>
    </location>
</feature>
<dbReference type="PANTHER" id="PTHR43811:SF19">
    <property type="entry name" value="39 KDA FK506-BINDING NUCLEAR PROTEIN"/>
    <property type="match status" value="1"/>
</dbReference>
<dbReference type="SUPFAM" id="SSF54534">
    <property type="entry name" value="FKBP-like"/>
    <property type="match status" value="1"/>
</dbReference>
<dbReference type="RefSeq" id="WP_221032982.1">
    <property type="nucleotide sequence ID" value="NZ_CP139781.1"/>
</dbReference>
<dbReference type="InterPro" id="IPR001179">
    <property type="entry name" value="PPIase_FKBP_dom"/>
</dbReference>
<keyword evidence="3 5" id="KW-0697">Rotamase</keyword>
<evidence type="ECO:0000313" key="9">
    <source>
        <dbReference type="EMBL" id="WRQ88549.1"/>
    </source>
</evidence>
<evidence type="ECO:0000256" key="3">
    <source>
        <dbReference type="ARBA" id="ARBA00023110"/>
    </source>
</evidence>
<keyword evidence="7" id="KW-0732">Signal</keyword>
<evidence type="ECO:0000256" key="4">
    <source>
        <dbReference type="ARBA" id="ARBA00023235"/>
    </source>
</evidence>
<dbReference type="EC" id="5.2.1.8" evidence="6"/>
<comment type="catalytic activity">
    <reaction evidence="1 5 6">
        <text>[protein]-peptidylproline (omega=180) = [protein]-peptidylproline (omega=0)</text>
        <dbReference type="Rhea" id="RHEA:16237"/>
        <dbReference type="Rhea" id="RHEA-COMP:10747"/>
        <dbReference type="Rhea" id="RHEA-COMP:10748"/>
        <dbReference type="ChEBI" id="CHEBI:83833"/>
        <dbReference type="ChEBI" id="CHEBI:83834"/>
        <dbReference type="EC" id="5.2.1.8"/>
    </reaction>
</comment>
<dbReference type="InterPro" id="IPR036944">
    <property type="entry name" value="PPIase_FKBP_N_sf"/>
</dbReference>
<dbReference type="Gene3D" id="3.10.50.40">
    <property type="match status" value="1"/>
</dbReference>
<evidence type="ECO:0000256" key="1">
    <source>
        <dbReference type="ARBA" id="ARBA00000971"/>
    </source>
</evidence>